<name>A0A8J5GC21_ZINOF</name>
<sequence>MESAEKEQSKITVSSSQASQQLPTNSQSAQSEMLPMFHTPLAVSWGQDWFSADRNLSQTGMPVPVPVILGSPQFFSMVNPVHIKQPYRSLTPLPTSVGVDQLTMPSRQISGVQSSINIRPSAPAKPASQASLSVNRRPTQAITPSKFQRVMPMNTASSLPSTNKRPAQLVSPKVQSESYGSVRSKLRESLAASLAMVSEPPIKQQIAEKSTSGDAPNGVTEVTTLVEETTEDNSFLDKSMPVNLISDGSAPMFEVQSEAVDASMKNATQSTVLIRSDLEEHQPKVVLSQEVGENNNSFVKDELLQGHGLCWASEMNIDVDYNSLHHGQKRLKMKNEPETANNETTAQKAENLAFRIESELFKLFAGVNKKYKEKGRSLLFNLKDRNNPELRERVLSGAITPERLCSMTIEELASKELSQWRLAKAEELAQMVVLPDDVDLRRLVKKTHKGEFQVEVEQVESFPVEAELGRSVPSKVPSKPSEVKTRKHSTPKTDALKASGSRSIARKDDSDSQNIHTDLEILGEKTDLMQELMVDEVKDPDSLPPIVSLDEFMQALDSEPPFENMSVDSLQEVPSSGIENLDCLESEKGPASGTMDAASDSLKTKSETSEAGSSVKHSSSQDTTQVDLVSSSATVNNPSKVNPEEIDKMCSVNDENLNPDADDIQSKSCPPEVALASDKIWEGSIQLNISSVATVIGFYRSGEKTSMQEWSSFFEIKGRVRLDAFEKFLKELPSSRTRAIMIVQFSWKEGSSESGRLSLIEISDSYATDNRVGFAEPAPGVEMYLCPPHSRMTDMVEKSLPKEQGGTLAIVADGLIGVVVWKRPHAAVSPRVSSHHKHGSSRKHLSTRKQQGDSSYTLSKSSLAQPSGSIQAATTTLPLADDESDVPPGFGPRDDDDLPEFDFAHGNSQSSKPVSSTGRPLAVAPVRPVEQIRQLIYKYGQSEHVKNSPIDIQPWNDNDDDIPEWRPQNAHHHQQALPPSVPTPPQHPSQLHAYQQQPLQALQVNQQMLPLHTHIPLQQQQQQQQLLPLQMAALPTMATQQPFPQFAMMANPLNMMPRWQQPPLLSLGGVPVANMMQTTQFGTQANADGQMPNFGAVQNVMGWRPDVYGSRGA</sequence>
<feature type="compositionally biased region" description="Low complexity" evidence="1">
    <location>
        <begin position="120"/>
        <end position="133"/>
    </location>
</feature>
<dbReference type="Pfam" id="PF07500">
    <property type="entry name" value="TFIIS_M"/>
    <property type="match status" value="1"/>
</dbReference>
<dbReference type="Pfam" id="PF07744">
    <property type="entry name" value="SPOC"/>
    <property type="match status" value="1"/>
</dbReference>
<feature type="region of interest" description="Disordered" evidence="1">
    <location>
        <begin position="468"/>
        <end position="516"/>
    </location>
</feature>
<feature type="compositionally biased region" description="Polar residues" evidence="1">
    <location>
        <begin position="848"/>
        <end position="877"/>
    </location>
</feature>
<dbReference type="EMBL" id="JACMSC010000010">
    <property type="protein sequence ID" value="KAG6505410.1"/>
    <property type="molecule type" value="Genomic_DNA"/>
</dbReference>
<feature type="domain" description="TFIIS central" evidence="2">
    <location>
        <begin position="329"/>
        <end position="440"/>
    </location>
</feature>
<evidence type="ECO:0000259" key="2">
    <source>
        <dbReference type="PROSITE" id="PS51321"/>
    </source>
</evidence>
<reference evidence="3 4" key="1">
    <citation type="submission" date="2020-08" db="EMBL/GenBank/DDBJ databases">
        <title>Plant Genome Project.</title>
        <authorList>
            <person name="Zhang R.-G."/>
        </authorList>
    </citation>
    <scope>NUCLEOTIDE SEQUENCE [LARGE SCALE GENOMIC DNA]</scope>
    <source>
        <tissue evidence="3">Rhizome</tissue>
    </source>
</reference>
<gene>
    <name evidence="3" type="ORF">ZIOFF_037766</name>
</gene>
<feature type="region of interest" description="Disordered" evidence="1">
    <location>
        <begin position="828"/>
        <end position="922"/>
    </location>
</feature>
<dbReference type="Proteomes" id="UP000734854">
    <property type="component" value="Unassembled WGS sequence"/>
</dbReference>
<evidence type="ECO:0000313" key="4">
    <source>
        <dbReference type="Proteomes" id="UP000734854"/>
    </source>
</evidence>
<accession>A0A8J5GC21</accession>
<comment type="caution">
    <text evidence="3">The sequence shown here is derived from an EMBL/GenBank/DDBJ whole genome shotgun (WGS) entry which is preliminary data.</text>
</comment>
<dbReference type="OrthoDB" id="1884872at2759"/>
<keyword evidence="4" id="KW-1185">Reference proteome</keyword>
<dbReference type="GO" id="GO:0005634">
    <property type="term" value="C:nucleus"/>
    <property type="evidence" value="ECO:0007669"/>
    <property type="project" value="TreeGrafter"/>
</dbReference>
<feature type="region of interest" description="Disordered" evidence="1">
    <location>
        <begin position="112"/>
        <end position="176"/>
    </location>
</feature>
<feature type="compositionally biased region" description="Polar residues" evidence="1">
    <location>
        <begin position="154"/>
        <end position="165"/>
    </location>
</feature>
<feature type="compositionally biased region" description="Low complexity" evidence="1">
    <location>
        <begin position="468"/>
        <end position="480"/>
    </location>
</feature>
<evidence type="ECO:0000313" key="3">
    <source>
        <dbReference type="EMBL" id="KAG6505410.1"/>
    </source>
</evidence>
<feature type="compositionally biased region" description="Polar residues" evidence="1">
    <location>
        <begin position="10"/>
        <end position="29"/>
    </location>
</feature>
<feature type="compositionally biased region" description="Basic residues" evidence="1">
    <location>
        <begin position="833"/>
        <end position="847"/>
    </location>
</feature>
<dbReference type="InterPro" id="IPR003618">
    <property type="entry name" value="TFIIS_cen_dom"/>
</dbReference>
<feature type="compositionally biased region" description="Polar residues" evidence="1">
    <location>
        <begin position="906"/>
        <end position="918"/>
    </location>
</feature>
<feature type="compositionally biased region" description="Polar residues" evidence="1">
    <location>
        <begin position="609"/>
        <end position="640"/>
    </location>
</feature>
<dbReference type="PROSITE" id="PS51321">
    <property type="entry name" value="TFIIS_CENTRAL"/>
    <property type="match status" value="1"/>
</dbReference>
<feature type="region of interest" description="Disordered" evidence="1">
    <location>
        <begin position="947"/>
        <end position="991"/>
    </location>
</feature>
<feature type="compositionally biased region" description="Polar residues" evidence="1">
    <location>
        <begin position="134"/>
        <end position="146"/>
    </location>
</feature>
<feature type="region of interest" description="Disordered" evidence="1">
    <location>
        <begin position="1"/>
        <end position="29"/>
    </location>
</feature>
<dbReference type="CDD" id="cd21538">
    <property type="entry name" value="SPOC_TFIIS"/>
    <property type="match status" value="1"/>
</dbReference>
<dbReference type="PANTHER" id="PTHR11477">
    <property type="entry name" value="TRANSCRIPTION FACTOR S-II ZINC FINGER DOMAIN-CONTAINING PROTEIN"/>
    <property type="match status" value="1"/>
</dbReference>
<dbReference type="SMART" id="SM00510">
    <property type="entry name" value="TFS2M"/>
    <property type="match status" value="1"/>
</dbReference>
<dbReference type="GO" id="GO:0006351">
    <property type="term" value="P:DNA-templated transcription"/>
    <property type="evidence" value="ECO:0007669"/>
    <property type="project" value="InterPro"/>
</dbReference>
<feature type="region of interest" description="Disordered" evidence="1">
    <location>
        <begin position="582"/>
        <end position="646"/>
    </location>
</feature>
<protein>
    <recommendedName>
        <fullName evidence="2">TFIIS central domain-containing protein</fullName>
    </recommendedName>
</protein>
<proteinExistence type="predicted"/>
<evidence type="ECO:0000256" key="1">
    <source>
        <dbReference type="SAM" id="MobiDB-lite"/>
    </source>
</evidence>
<dbReference type="InterPro" id="IPR012921">
    <property type="entry name" value="SPOC_C"/>
</dbReference>
<dbReference type="AlphaFoldDB" id="A0A8J5GC21"/>
<organism evidence="3 4">
    <name type="scientific">Zingiber officinale</name>
    <name type="common">Ginger</name>
    <name type="synonym">Amomum zingiber</name>
    <dbReference type="NCBI Taxonomy" id="94328"/>
    <lineage>
        <taxon>Eukaryota</taxon>
        <taxon>Viridiplantae</taxon>
        <taxon>Streptophyta</taxon>
        <taxon>Embryophyta</taxon>
        <taxon>Tracheophyta</taxon>
        <taxon>Spermatophyta</taxon>
        <taxon>Magnoliopsida</taxon>
        <taxon>Liliopsida</taxon>
        <taxon>Zingiberales</taxon>
        <taxon>Zingiberaceae</taxon>
        <taxon>Zingiber</taxon>
    </lineage>
</organism>
<dbReference type="PANTHER" id="PTHR11477:SF20">
    <property type="entry name" value="SPOC DOMAIN _ TRANSCRIPTION ELONGATION FACTOR S-II PROTEIN"/>
    <property type="match status" value="1"/>
</dbReference>